<dbReference type="Gene3D" id="1.10.3720.10">
    <property type="entry name" value="MetI-like"/>
    <property type="match status" value="1"/>
</dbReference>
<evidence type="ECO:0000259" key="10">
    <source>
        <dbReference type="PROSITE" id="PS50928"/>
    </source>
</evidence>
<dbReference type="PROSITE" id="PS50928">
    <property type="entry name" value="ABC_TM1"/>
    <property type="match status" value="1"/>
</dbReference>
<organism evidence="11 12">
    <name type="scientific">Caballeronia insecticola</name>
    <dbReference type="NCBI Taxonomy" id="758793"/>
    <lineage>
        <taxon>Bacteria</taxon>
        <taxon>Pseudomonadati</taxon>
        <taxon>Pseudomonadota</taxon>
        <taxon>Betaproteobacteria</taxon>
        <taxon>Burkholderiales</taxon>
        <taxon>Burkholderiaceae</taxon>
        <taxon>Caballeronia</taxon>
    </lineage>
</organism>
<keyword evidence="3 9" id="KW-0813">Transport</keyword>
<dbReference type="InterPro" id="IPR000515">
    <property type="entry name" value="MetI-like"/>
</dbReference>
<dbReference type="CDD" id="cd06261">
    <property type="entry name" value="TM_PBP2"/>
    <property type="match status" value="1"/>
</dbReference>
<evidence type="ECO:0000313" key="11">
    <source>
        <dbReference type="EMBL" id="BAO94055.1"/>
    </source>
</evidence>
<comment type="similarity">
    <text evidence="2">Belongs to the binding-protein-dependent transport system permease family. HisMQ subfamily.</text>
</comment>
<dbReference type="InterPro" id="IPR051613">
    <property type="entry name" value="ABC_transp_permease_HisMQ"/>
</dbReference>
<dbReference type="Proteomes" id="UP000013966">
    <property type="component" value="Plasmid p2"/>
</dbReference>
<feature type="transmembrane region" description="Helical" evidence="9">
    <location>
        <begin position="20"/>
        <end position="38"/>
    </location>
</feature>
<dbReference type="EMBL" id="AP013062">
    <property type="protein sequence ID" value="BAO94055.1"/>
    <property type="molecule type" value="Genomic_DNA"/>
</dbReference>
<dbReference type="SUPFAM" id="SSF161098">
    <property type="entry name" value="MetI-like"/>
    <property type="match status" value="1"/>
</dbReference>
<keyword evidence="12" id="KW-1185">Reference proteome</keyword>
<keyword evidence="5" id="KW-0997">Cell inner membrane</keyword>
<feature type="domain" description="ABC transmembrane type-1" evidence="10">
    <location>
        <begin position="40"/>
        <end position="239"/>
    </location>
</feature>
<gene>
    <name evidence="11" type="ORF">BRPE64_ECDS01730</name>
</gene>
<dbReference type="GO" id="GO:0043190">
    <property type="term" value="C:ATP-binding cassette (ABC) transporter complex"/>
    <property type="evidence" value="ECO:0007669"/>
    <property type="project" value="InterPro"/>
</dbReference>
<dbReference type="PANTHER" id="PTHR30133:SF1">
    <property type="entry name" value="HISTIDINE TRANSPORT SYSTEM PERMEASE PROTEIN HISQ"/>
    <property type="match status" value="1"/>
</dbReference>
<evidence type="ECO:0000256" key="5">
    <source>
        <dbReference type="ARBA" id="ARBA00022519"/>
    </source>
</evidence>
<name>A0A060PRH2_9BURK</name>
<evidence type="ECO:0000256" key="7">
    <source>
        <dbReference type="ARBA" id="ARBA00022989"/>
    </source>
</evidence>
<dbReference type="InterPro" id="IPR035906">
    <property type="entry name" value="MetI-like_sf"/>
</dbReference>
<reference evidence="11 12" key="1">
    <citation type="journal article" date="2013" name="Genome Announc.">
        <title>Complete Genome Sequence of Burkholderia sp. Strain RPE64, Bacterial Symbiont of the Bean Bug Riptortus pedestris.</title>
        <authorList>
            <person name="Shibata T.F."/>
            <person name="Maeda T."/>
            <person name="Nikoh N."/>
            <person name="Yamaguchi K."/>
            <person name="Oshima K."/>
            <person name="Hattori M."/>
            <person name="Nishiyama T."/>
            <person name="Hasebe M."/>
            <person name="Fukatsu T."/>
            <person name="Kikuchi Y."/>
            <person name="Shigenobu S."/>
        </authorList>
    </citation>
    <scope>NUCLEOTIDE SEQUENCE [LARGE SCALE GENOMIC DNA]</scope>
    <source>
        <plasmid evidence="11 12">p2</plasmid>
    </source>
</reference>
<dbReference type="HOGENOM" id="CLU_019602_1_4_4"/>
<keyword evidence="8 9" id="KW-0472">Membrane</keyword>
<geneLocation type="plasmid" evidence="11 12">
    <name>p2</name>
</geneLocation>
<proteinExistence type="inferred from homology"/>
<feature type="transmembrane region" description="Helical" evidence="9">
    <location>
        <begin position="151"/>
        <end position="170"/>
    </location>
</feature>
<evidence type="ECO:0000256" key="8">
    <source>
        <dbReference type="ARBA" id="ARBA00023136"/>
    </source>
</evidence>
<reference evidence="11 12" key="2">
    <citation type="journal article" date="2018" name="Int. J. Syst. Evol. Microbiol.">
        <title>Burkholderia insecticola sp. nov., a gut symbiotic bacterium of the bean bug Riptortus pedestris.</title>
        <authorList>
            <person name="Takeshita K."/>
            <person name="Tamaki H."/>
            <person name="Ohbayashi T."/>
            <person name="Meng X.-Y."/>
            <person name="Sone T."/>
            <person name="Mitani Y."/>
            <person name="Peeters C."/>
            <person name="Kikuchi Y."/>
            <person name="Vandamme P."/>
        </authorList>
    </citation>
    <scope>NUCLEOTIDE SEQUENCE [LARGE SCALE GENOMIC DNA]</scope>
    <source>
        <strain evidence="11">RPE64</strain>
        <plasmid evidence="11 12">p2</plasmid>
    </source>
</reference>
<accession>A0A060PRH2</accession>
<dbReference type="AlphaFoldDB" id="A0A060PRH2"/>
<feature type="transmembrane region" description="Helical" evidence="9">
    <location>
        <begin position="217"/>
        <end position="239"/>
    </location>
</feature>
<evidence type="ECO:0000256" key="9">
    <source>
        <dbReference type="RuleBase" id="RU363032"/>
    </source>
</evidence>
<dbReference type="NCBIfam" id="TIGR01726">
    <property type="entry name" value="HEQRo_perm_3TM"/>
    <property type="match status" value="1"/>
</dbReference>
<evidence type="ECO:0000256" key="4">
    <source>
        <dbReference type="ARBA" id="ARBA00022475"/>
    </source>
</evidence>
<feature type="transmembrane region" description="Helical" evidence="9">
    <location>
        <begin position="78"/>
        <end position="99"/>
    </location>
</feature>
<dbReference type="InterPro" id="IPR010065">
    <property type="entry name" value="AA_ABC_transptr_permease_3TM"/>
</dbReference>
<evidence type="ECO:0000256" key="3">
    <source>
        <dbReference type="ARBA" id="ARBA00022448"/>
    </source>
</evidence>
<protein>
    <submittedName>
        <fullName evidence="11">Histidine ABC transporter permease protein</fullName>
    </submittedName>
</protein>
<comment type="subcellular location">
    <subcellularLocation>
        <location evidence="1">Cell inner membrane</location>
        <topology evidence="1">Multi-pass membrane protein</topology>
    </subcellularLocation>
    <subcellularLocation>
        <location evidence="9">Cell membrane</location>
        <topology evidence="9">Multi-pass membrane protein</topology>
    </subcellularLocation>
</comment>
<keyword evidence="11" id="KW-0614">Plasmid</keyword>
<keyword evidence="4" id="KW-1003">Cell membrane</keyword>
<keyword evidence="6 9" id="KW-0812">Transmembrane</keyword>
<evidence type="ECO:0000313" key="12">
    <source>
        <dbReference type="Proteomes" id="UP000013966"/>
    </source>
</evidence>
<dbReference type="PANTHER" id="PTHR30133">
    <property type="entry name" value="CATIONIC AMINO ACID TRANSPORTER, MEMBRANE COMPONENT"/>
    <property type="match status" value="1"/>
</dbReference>
<dbReference type="GO" id="GO:0022857">
    <property type="term" value="F:transmembrane transporter activity"/>
    <property type="evidence" value="ECO:0007669"/>
    <property type="project" value="InterPro"/>
</dbReference>
<evidence type="ECO:0000256" key="6">
    <source>
        <dbReference type="ARBA" id="ARBA00022692"/>
    </source>
</evidence>
<feature type="transmembrane region" description="Helical" evidence="9">
    <location>
        <begin position="119"/>
        <end position="139"/>
    </location>
</feature>
<sequence>MRPIGCAMQTRRLVNRITAVGMLSMNSLLDGYGTLVLGGALQTVQLAICSLALAFAIGLLGASAKLFGSRWVANLARLYTTIVRGAPDLVLMLLLYYSIQILLNGMTERLHWTQIDIKPFAAGVIVLGLIHGAYFTETFRGAFLAIPRGQLESGTSFGMSFGHVLAHILFPQMMRFALPAIGNNWQVIVKSTALVSIIGLSDVVKAAQDAGKTTTHYFFFIGVAALVYLLITTASNVVLRHLQNRYDHGVRKVNV</sequence>
<evidence type="ECO:0000256" key="2">
    <source>
        <dbReference type="ARBA" id="ARBA00010072"/>
    </source>
</evidence>
<evidence type="ECO:0000256" key="1">
    <source>
        <dbReference type="ARBA" id="ARBA00004429"/>
    </source>
</evidence>
<dbReference type="KEGG" id="buo:BRPE64_ECDS01730"/>
<keyword evidence="7 9" id="KW-1133">Transmembrane helix</keyword>
<dbReference type="Pfam" id="PF00528">
    <property type="entry name" value="BPD_transp_1"/>
    <property type="match status" value="1"/>
</dbReference>
<feature type="transmembrane region" description="Helical" evidence="9">
    <location>
        <begin position="44"/>
        <end position="66"/>
    </location>
</feature>